<dbReference type="Pfam" id="PF18276">
    <property type="entry name" value="TcA_TcB_BD"/>
    <property type="match status" value="1"/>
</dbReference>
<dbReference type="Proteomes" id="UP000249493">
    <property type="component" value="Unassembled WGS sequence"/>
</dbReference>
<evidence type="ECO:0000313" key="6">
    <source>
        <dbReference type="Proteomes" id="UP000249493"/>
    </source>
</evidence>
<feature type="domain" description="Tc toxin complex TcA C-terminal TcB-binding" evidence="2">
    <location>
        <begin position="1309"/>
        <end position="1595"/>
    </location>
</feature>
<accession>A0A327NAH5</accession>
<dbReference type="EMBL" id="QLIN01000001">
    <property type="protein sequence ID" value="RAI72230.1"/>
    <property type="molecule type" value="Genomic_DNA"/>
</dbReference>
<comment type="caution">
    <text evidence="5">The sequence shown here is derived from an EMBL/GenBank/DDBJ whole genome shotgun (WGS) entry which is preliminary data.</text>
</comment>
<dbReference type="InterPro" id="IPR046839">
    <property type="entry name" value="ABC_toxin_N"/>
</dbReference>
<evidence type="ECO:0000313" key="5">
    <source>
        <dbReference type="EMBL" id="RAI72230.1"/>
    </source>
</evidence>
<evidence type="ECO:0000259" key="4">
    <source>
        <dbReference type="Pfam" id="PF20220"/>
    </source>
</evidence>
<dbReference type="InterPro" id="IPR041079">
    <property type="entry name" value="Neuraminidase-like"/>
</dbReference>
<proteinExistence type="predicted"/>
<dbReference type="RefSeq" id="WP_111279843.1">
    <property type="nucleotide sequence ID" value="NZ_QLIN01000001.1"/>
</dbReference>
<name>A0A327NAH5_PSEFL</name>
<feature type="domain" description="Neuraminidase-like" evidence="3">
    <location>
        <begin position="171"/>
        <end position="357"/>
    </location>
</feature>
<dbReference type="InterPro" id="IPR040840">
    <property type="entry name" value="TcA_TcB_BD"/>
</dbReference>
<evidence type="ECO:0000259" key="2">
    <source>
        <dbReference type="Pfam" id="PF18276"/>
    </source>
</evidence>
<feature type="coiled-coil region" evidence="1">
    <location>
        <begin position="1296"/>
        <end position="1337"/>
    </location>
</feature>
<dbReference type="Pfam" id="PF18413">
    <property type="entry name" value="Neuraminidase"/>
    <property type="match status" value="1"/>
</dbReference>
<evidence type="ECO:0000259" key="3">
    <source>
        <dbReference type="Pfam" id="PF18413"/>
    </source>
</evidence>
<feature type="domain" description="ABC toxin N-terminal" evidence="4">
    <location>
        <begin position="34"/>
        <end position="140"/>
    </location>
</feature>
<evidence type="ECO:0000256" key="1">
    <source>
        <dbReference type="SAM" id="Coils"/>
    </source>
</evidence>
<dbReference type="Pfam" id="PF20220">
    <property type="entry name" value="ABC_toxin_N"/>
    <property type="match status" value="1"/>
</dbReference>
<reference evidence="5 6" key="1">
    <citation type="submission" date="2018-06" db="EMBL/GenBank/DDBJ databases">
        <authorList>
            <person name="Zhirakovskaya E."/>
        </authorList>
    </citation>
    <scope>NUCLEOTIDE SEQUENCE [LARGE SCALE GENOMIC DNA]</scope>
    <source>
        <strain evidence="5 6">LY3</strain>
    </source>
</reference>
<protein>
    <submittedName>
        <fullName evidence="5">Efflux RND transporter periplasmic adaptor subunit</fullName>
    </submittedName>
</protein>
<sequence length="1601" mass="181058">MTTAFDAPLNEAFRSAMLALYLHEAVPNDPYLIDQGLVHQITEPNDLYEFWLLDVLVSHSVPTSPVACAIASLQQLVNSIMLNMEPGYGDTSFTPEQKKIWLDGLNRYPVFSAEKQLSTFPDLYMDPTLRLTRTDSFDQLNNDINQARIEPETIQTAVLAYLNRFEEIANLKICNGYIDSAENNFANSNYHLVGVSADRNACYVRTLDMSLRPAKGPAAQPGAIPDKYDKPLPNAWSDWQKANVPISEKTLQHTIRPCWFNNRLFVVWAELDYQDQDAMAPGTANADNIARKRPLFRLYGSYRTYDGNWSVPRLYIENYTKNAQLIAMTPEEIAKQTQTIAVYDHSTSPESMVLMVYSNYQPGPSPGNGQPETGADDKYDFLRTVRVDKNFHVTPLFPESGTVTALTPSDAEPSQGHVQLIGRIFAHLNNGCFQYWLPSGMPEFGNAVDRPTEQLPEKNTWNFNDWQTRIKKSHSSADLVYDRTRSDIQLTTRLNEAFSDVRTITVAIYDRAGTGQELFELTFVFSESSYHESRYTLLEGSAIKATGTDWLDQQNATYQFTTNKGWKNLIIESGTSDDSFSIPATKKGESASLRGKRLYKHMLEDIFNSPKNYLTECRRYAGGWQKLYLNRNVTHTQSGPYEYQLFIGHPYEVSDVTPKTLEEIRPLKVTPLAPLLPRDLALTYSFSIDQTTKQPEGWPVTWPSEDLEVPLIYGVLIHENGNLVGGALHALTVGWGEALEQELQVAPKINYLDSPSLGRAQYIDFEASSIWFTDGGEQSEKLRAPIRTNTTFAKTLIERAESGMESLLSWDTQHMKEPPIPNSSGAEEMDFAGAYWLYFIELFLYLPWLVAYRLNEEQRYDDAKHWLAYVFDPSRQSNQPGHAGYWQAVPLETPVWPGPVDPSQAILHPDDPHQIGLSFPVHFQKALYGLYIDIETNQADQAYQELTPDGLAEAKLRYVHVKDMLGPNPNVRQVDDWTPVTLHELSTATNPALRQFEQRLISQQHQIQENPPLRIGRTPTTAVAPLLCLRPHAQDLFLLSVDNPYLRRPFNPELVQRWERVESRLYNLRHNLDMAGNALNLPLFAAPLDPRALLAAWGQGLSGAALSRLLSPAIPHYRFSFMFALAQNAVESVIQFGSTLLSLIERKEQAQYLELQQQQAWNLAKVAVDIQTHALKIDEENKKSLEASKAVVQARHNYHAELADQVASPGEIAAAALQLSARVAEDISYASRVAGSNAKVAPNIVGFAVGGHRLEGATDAVGLGFQATAIALRDVAWGIEQYEQYRLRMRERRFARDQAELELKQFDAQLAVWEEQHKATQLQLRQAQTALNQAKATHDFLLSSNRFSKSQTYNWLNSKFSGFYYTAYTTALSMCQMAEACWQYEMGDFSQTFIRPGTWNSTYRGLGSGEELKMSLVQMHQQYLRNNARELEIRKTVSVRKLKNLEGPANDAAWQALLKTGTVEFELTQALFDDDYKDQKHYMRRVKTVSVSLPNIRGPYQDVCAILSQSYSKIEMSATIGANVKENLRASQQIALSTGLDDNGLFQLNFQDERYLPFECIGAVSRWNLKFPNTTAQKERLESLNDIIFHLNYTARSGGAV</sequence>
<keyword evidence="1" id="KW-0175">Coiled coil</keyword>
<organism evidence="5 6">
    <name type="scientific">Pseudomonas fluorescens</name>
    <dbReference type="NCBI Taxonomy" id="294"/>
    <lineage>
        <taxon>Bacteria</taxon>
        <taxon>Pseudomonadati</taxon>
        <taxon>Pseudomonadota</taxon>
        <taxon>Gammaproteobacteria</taxon>
        <taxon>Pseudomonadales</taxon>
        <taxon>Pseudomonadaceae</taxon>
        <taxon>Pseudomonas</taxon>
    </lineage>
</organism>
<gene>
    <name evidence="5" type="ORF">DOZ80_01395</name>
</gene>